<dbReference type="Proteomes" id="UP000673691">
    <property type="component" value="Unassembled WGS sequence"/>
</dbReference>
<proteinExistence type="predicted"/>
<feature type="region of interest" description="Disordered" evidence="1">
    <location>
        <begin position="1"/>
        <end position="57"/>
    </location>
</feature>
<feature type="compositionally biased region" description="Low complexity" evidence="1">
    <location>
        <begin position="145"/>
        <end position="155"/>
    </location>
</feature>
<evidence type="ECO:0000313" key="2">
    <source>
        <dbReference type="EMBL" id="KAG5457817.1"/>
    </source>
</evidence>
<feature type="compositionally biased region" description="Basic and acidic residues" evidence="1">
    <location>
        <begin position="45"/>
        <end position="57"/>
    </location>
</feature>
<dbReference type="EMBL" id="JAEFCI010009429">
    <property type="protein sequence ID" value="KAG5457817.1"/>
    <property type="molecule type" value="Genomic_DNA"/>
</dbReference>
<evidence type="ECO:0000313" key="3">
    <source>
        <dbReference type="Proteomes" id="UP000673691"/>
    </source>
</evidence>
<protein>
    <submittedName>
        <fullName evidence="2">Uncharacterized protein</fullName>
    </submittedName>
</protein>
<feature type="region of interest" description="Disordered" evidence="1">
    <location>
        <begin position="80"/>
        <end position="175"/>
    </location>
</feature>
<feature type="compositionally biased region" description="Low complexity" evidence="1">
    <location>
        <begin position="121"/>
        <end position="138"/>
    </location>
</feature>
<organism evidence="2 3">
    <name type="scientific">Olpidium bornovanus</name>
    <dbReference type="NCBI Taxonomy" id="278681"/>
    <lineage>
        <taxon>Eukaryota</taxon>
        <taxon>Fungi</taxon>
        <taxon>Fungi incertae sedis</taxon>
        <taxon>Olpidiomycota</taxon>
        <taxon>Olpidiomycotina</taxon>
        <taxon>Olpidiomycetes</taxon>
        <taxon>Olpidiales</taxon>
        <taxon>Olpidiaceae</taxon>
        <taxon>Olpidium</taxon>
    </lineage>
</organism>
<feature type="compositionally biased region" description="Basic residues" evidence="1">
    <location>
        <begin position="87"/>
        <end position="97"/>
    </location>
</feature>
<reference evidence="2 3" key="1">
    <citation type="journal article" name="Sci. Rep.">
        <title>Genome-scale phylogenetic analyses confirm Olpidium as the closest living zoosporic fungus to the non-flagellated, terrestrial fungi.</title>
        <authorList>
            <person name="Chang Y."/>
            <person name="Rochon D."/>
            <person name="Sekimoto S."/>
            <person name="Wang Y."/>
            <person name="Chovatia M."/>
            <person name="Sandor L."/>
            <person name="Salamov A."/>
            <person name="Grigoriev I.V."/>
            <person name="Stajich J.E."/>
            <person name="Spatafora J.W."/>
        </authorList>
    </citation>
    <scope>NUCLEOTIDE SEQUENCE [LARGE SCALE GENOMIC DNA]</scope>
    <source>
        <strain evidence="2">S191</strain>
    </source>
</reference>
<dbReference type="AlphaFoldDB" id="A0A8H7ZRG5"/>
<gene>
    <name evidence="2" type="ORF">BJ554DRAFT_2077</name>
</gene>
<comment type="caution">
    <text evidence="2">The sequence shown here is derived from an EMBL/GenBank/DDBJ whole genome shotgun (WGS) entry which is preliminary data.</text>
</comment>
<name>A0A8H7ZRG5_9FUNG</name>
<sequence>MPERDPRLQPADAGFGQPRGGLRDLADDGLSDGSGPQLASSPCAGHDRGRPAGAARRGEEGCAARCYRCCRPPAAPGVPGDDGAAKLHNHHHHHHNHNQQWPPTPRRQIHHRQHGHASCDPAAAAAAPYATPTPSSSSGRGGGYPAASPSPAACSRMFSVSPTPKRRHPRSSGDRFILDRDCNVRARVLAAAGPVGRPVNPLAPGTPDQESGEIRTAVIKREMFGSPSSTPVKGRPVARRLFQAETARALQLESPRTSDPLDDPCSEAYNPSPVSLWSQRTVLRPRRAERKFSTSPYKVLDAPDLQVRETLA</sequence>
<accession>A0A8H7ZRG5</accession>
<feature type="region of interest" description="Disordered" evidence="1">
    <location>
        <begin position="250"/>
        <end position="272"/>
    </location>
</feature>
<evidence type="ECO:0000256" key="1">
    <source>
        <dbReference type="SAM" id="MobiDB-lite"/>
    </source>
</evidence>
<keyword evidence="3" id="KW-1185">Reference proteome</keyword>
<dbReference type="OrthoDB" id="10263272at2759"/>